<name>A0A1X7U7X7_AMPQE</name>
<dbReference type="eggNOG" id="KOG1837">
    <property type="taxonomic scope" value="Eukaryota"/>
</dbReference>
<dbReference type="Pfam" id="PF08146">
    <property type="entry name" value="BP28CT"/>
    <property type="match status" value="1"/>
</dbReference>
<keyword evidence="6 8" id="KW-0687">Ribonucleoprotein</keyword>
<evidence type="ECO:0000256" key="1">
    <source>
        <dbReference type="ARBA" id="ARBA00004604"/>
    </source>
</evidence>
<dbReference type="EnsemblMetazoa" id="Aqu2.1.24042_001">
    <property type="protein sequence ID" value="Aqu2.1.24042_001"/>
    <property type="gene ID" value="Aqu2.1.24042"/>
</dbReference>
<dbReference type="InterPro" id="IPR012954">
    <property type="entry name" value="BP28_C_dom"/>
</dbReference>
<evidence type="ECO:0000256" key="5">
    <source>
        <dbReference type="ARBA" id="ARBA00023242"/>
    </source>
</evidence>
<dbReference type="InterPro" id="IPR016024">
    <property type="entry name" value="ARM-type_fold"/>
</dbReference>
<dbReference type="InterPro" id="IPR040191">
    <property type="entry name" value="UTP10"/>
</dbReference>
<dbReference type="GO" id="GO:0000462">
    <property type="term" value="P:maturation of SSU-rRNA from tricistronic rRNA transcript (SSU-rRNA, 5.8S rRNA, LSU-rRNA)"/>
    <property type="evidence" value="ECO:0007669"/>
    <property type="project" value="TreeGrafter"/>
</dbReference>
<evidence type="ECO:0000256" key="2">
    <source>
        <dbReference type="ARBA" id="ARBA00010559"/>
    </source>
</evidence>
<accession>A0A1X7U7X7</accession>
<dbReference type="GO" id="GO:0045943">
    <property type="term" value="P:positive regulation of transcription by RNA polymerase I"/>
    <property type="evidence" value="ECO:0007669"/>
    <property type="project" value="TreeGrafter"/>
</dbReference>
<organism evidence="11">
    <name type="scientific">Amphimedon queenslandica</name>
    <name type="common">Sponge</name>
    <dbReference type="NCBI Taxonomy" id="400682"/>
    <lineage>
        <taxon>Eukaryota</taxon>
        <taxon>Metazoa</taxon>
        <taxon>Porifera</taxon>
        <taxon>Demospongiae</taxon>
        <taxon>Heteroscleromorpha</taxon>
        <taxon>Haplosclerida</taxon>
        <taxon>Niphatidae</taxon>
        <taxon>Amphimedon</taxon>
    </lineage>
</organism>
<keyword evidence="4 8" id="KW-0698">rRNA processing</keyword>
<sequence>MEHVSVLINKCTRGGGGGEKEGAIQQSALLCLRQIINRIGTSHSHKFISVTRSLLDAIGTKTGPVLHSSATSNALLCISESCASLTVRLIPLLPTILSTALKYIEQSDKSSGLVLSSLILIRTVIQTLPRFISSFVPSIIKKICSSDFLEVAGKEDLLTEATLVRESLPVGVPSSVLLSAITEALPLVMKDGKSSVIALVNILRTCIGSLTKKVDVNQPVLIDIFTALLEYRSNYEHETESDVSEVETEVNQSFTDLVVKLSEASFKPTLNKLLVWADSGDKILTFYHLIRDVAKKLKVLFLLFADQLVDSIVSLLSSCHLVNNKGLLPFSDSSYASSIIKTNLCLQFLFDTLQICFLHDKGSFLNKERSQQLMEPLVEQITNTLSSEDNELYLTLMRSHLSPCIAQLAVAASSGETQWKKLNQQLLMKTRESKPMVRLCALQIAGSMYSKLGSEVNVILPEIIPFLSELMEDECEDVEREVQETIKSIEAVTGESVQQYL</sequence>
<evidence type="ECO:0000313" key="11">
    <source>
        <dbReference type="EnsemblMetazoa" id="Aqu2.1.24042_001"/>
    </source>
</evidence>
<dbReference type="GO" id="GO:0030515">
    <property type="term" value="F:snoRNA binding"/>
    <property type="evidence" value="ECO:0007669"/>
    <property type="project" value="TreeGrafter"/>
</dbReference>
<dbReference type="InterPro" id="IPR011989">
    <property type="entry name" value="ARM-like"/>
</dbReference>
<evidence type="ECO:0000259" key="10">
    <source>
        <dbReference type="SMART" id="SM01036"/>
    </source>
</evidence>
<dbReference type="GO" id="GO:0034455">
    <property type="term" value="C:t-UTP complex"/>
    <property type="evidence" value="ECO:0007669"/>
    <property type="project" value="TreeGrafter"/>
</dbReference>
<dbReference type="PROSITE" id="PS50077">
    <property type="entry name" value="HEAT_REPEAT"/>
    <property type="match status" value="1"/>
</dbReference>
<protein>
    <recommendedName>
        <fullName evidence="8">HEAT repeat-containing protein 1</fullName>
    </recommendedName>
</protein>
<dbReference type="OrthoDB" id="31183at2759"/>
<evidence type="ECO:0000256" key="3">
    <source>
        <dbReference type="ARBA" id="ARBA00022517"/>
    </source>
</evidence>
<reference evidence="12" key="1">
    <citation type="journal article" date="2010" name="Nature">
        <title>The Amphimedon queenslandica genome and the evolution of animal complexity.</title>
        <authorList>
            <person name="Srivastava M."/>
            <person name="Simakov O."/>
            <person name="Chapman J."/>
            <person name="Fahey B."/>
            <person name="Gauthier M.E."/>
            <person name="Mitros T."/>
            <person name="Richards G.S."/>
            <person name="Conaco C."/>
            <person name="Dacre M."/>
            <person name="Hellsten U."/>
            <person name="Larroux C."/>
            <person name="Putnam N.H."/>
            <person name="Stanke M."/>
            <person name="Adamska M."/>
            <person name="Darling A."/>
            <person name="Degnan S.M."/>
            <person name="Oakley T.H."/>
            <person name="Plachetzki D.C."/>
            <person name="Zhai Y."/>
            <person name="Adamski M."/>
            <person name="Calcino A."/>
            <person name="Cummins S.F."/>
            <person name="Goodstein D.M."/>
            <person name="Harris C."/>
            <person name="Jackson D.J."/>
            <person name="Leys S.P."/>
            <person name="Shu S."/>
            <person name="Woodcroft B.J."/>
            <person name="Vervoort M."/>
            <person name="Kosik K.S."/>
            <person name="Manning G."/>
            <person name="Degnan B.M."/>
            <person name="Rokhsar D.S."/>
        </authorList>
    </citation>
    <scope>NUCLEOTIDE SEQUENCE [LARGE SCALE GENOMIC DNA]</scope>
</reference>
<feature type="domain" description="BP28 C-terminal" evidence="10">
    <location>
        <begin position="211"/>
        <end position="364"/>
    </location>
</feature>
<dbReference type="PANTHER" id="PTHR13457">
    <property type="entry name" value="BAP28"/>
    <property type="match status" value="1"/>
</dbReference>
<dbReference type="PANTHER" id="PTHR13457:SF1">
    <property type="entry name" value="HEAT REPEAT-CONTAINING PROTEIN 1"/>
    <property type="match status" value="1"/>
</dbReference>
<evidence type="ECO:0000313" key="12">
    <source>
        <dbReference type="Proteomes" id="UP000007879"/>
    </source>
</evidence>
<gene>
    <name evidence="11" type="primary">100633182</name>
</gene>
<dbReference type="GO" id="GO:0030686">
    <property type="term" value="C:90S preribosome"/>
    <property type="evidence" value="ECO:0007669"/>
    <property type="project" value="TreeGrafter"/>
</dbReference>
<keyword evidence="9" id="KW-0175">Coiled coil</keyword>
<dbReference type="SMART" id="SM01036">
    <property type="entry name" value="BP28CT"/>
    <property type="match status" value="1"/>
</dbReference>
<dbReference type="EnsemblMetazoa" id="XM_020000026.1">
    <property type="protein sequence ID" value="XP_019855585.1"/>
    <property type="gene ID" value="LOC100633182"/>
</dbReference>
<keyword evidence="3 8" id="KW-0690">Ribosome biogenesis</keyword>
<evidence type="ECO:0000256" key="7">
    <source>
        <dbReference type="PROSITE-ProRule" id="PRU00103"/>
    </source>
</evidence>
<dbReference type="Gene3D" id="1.25.10.10">
    <property type="entry name" value="Leucine-rich Repeat Variant"/>
    <property type="match status" value="2"/>
</dbReference>
<dbReference type="AlphaFoldDB" id="A0A1X7U7X7"/>
<evidence type="ECO:0000256" key="4">
    <source>
        <dbReference type="ARBA" id="ARBA00022552"/>
    </source>
</evidence>
<feature type="coiled-coil region" evidence="9">
    <location>
        <begin position="468"/>
        <end position="495"/>
    </location>
</feature>
<comment type="function">
    <text evidence="8">Involved in nucleolar processing of pre-18S ribosomal RNA.</text>
</comment>
<proteinExistence type="inferred from homology"/>
<evidence type="ECO:0000256" key="6">
    <source>
        <dbReference type="ARBA" id="ARBA00023274"/>
    </source>
</evidence>
<dbReference type="InParanoid" id="A0A1X7U7X7"/>
<keyword evidence="12" id="KW-1185">Reference proteome</keyword>
<evidence type="ECO:0000256" key="8">
    <source>
        <dbReference type="RuleBase" id="RU367065"/>
    </source>
</evidence>
<keyword evidence="5 8" id="KW-0539">Nucleus</keyword>
<dbReference type="InterPro" id="IPR021133">
    <property type="entry name" value="HEAT_type_2"/>
</dbReference>
<reference evidence="11" key="2">
    <citation type="submission" date="2017-05" db="UniProtKB">
        <authorList>
            <consortium name="EnsemblMetazoa"/>
        </authorList>
    </citation>
    <scope>IDENTIFICATION</scope>
</reference>
<comment type="subcellular location">
    <subcellularLocation>
        <location evidence="1 8">Nucleus</location>
        <location evidence="1 8">Nucleolus</location>
    </subcellularLocation>
</comment>
<dbReference type="KEGG" id="aqu:100633182"/>
<dbReference type="STRING" id="400682.A0A1X7U7X7"/>
<feature type="repeat" description="HEAT" evidence="7">
    <location>
        <begin position="463"/>
        <end position="501"/>
    </location>
</feature>
<dbReference type="Proteomes" id="UP000007879">
    <property type="component" value="Unassembled WGS sequence"/>
</dbReference>
<comment type="similarity">
    <text evidence="2 8">Belongs to the HEATR1/UTP10 family.</text>
</comment>
<evidence type="ECO:0000256" key="9">
    <source>
        <dbReference type="SAM" id="Coils"/>
    </source>
</evidence>
<dbReference type="SUPFAM" id="SSF48371">
    <property type="entry name" value="ARM repeat"/>
    <property type="match status" value="1"/>
</dbReference>
<dbReference type="GO" id="GO:0032040">
    <property type="term" value="C:small-subunit processome"/>
    <property type="evidence" value="ECO:0007669"/>
    <property type="project" value="TreeGrafter"/>
</dbReference>